<gene>
    <name evidence="3" type="ORF">AWB65_05187</name>
</gene>
<feature type="chain" id="PRO_5011114300" evidence="2">
    <location>
        <begin position="38"/>
        <end position="396"/>
    </location>
</feature>
<keyword evidence="2" id="KW-0732">Signal</keyword>
<protein>
    <submittedName>
        <fullName evidence="3">Uncharacterized protein</fullName>
    </submittedName>
</protein>
<evidence type="ECO:0000256" key="2">
    <source>
        <dbReference type="SAM" id="SignalP"/>
    </source>
</evidence>
<evidence type="ECO:0000256" key="1">
    <source>
        <dbReference type="SAM" id="Phobius"/>
    </source>
</evidence>
<reference evidence="3" key="1">
    <citation type="submission" date="2016-01" db="EMBL/GenBank/DDBJ databases">
        <authorList>
            <person name="Peeters C."/>
        </authorList>
    </citation>
    <scope>NUCLEOTIDE SEQUENCE [LARGE SCALE GENOMIC DNA]</scope>
    <source>
        <strain evidence="3">LMG 22934</strain>
    </source>
</reference>
<dbReference type="OrthoDB" id="8559580at2"/>
<comment type="caution">
    <text evidence="3">The sequence shown here is derived from an EMBL/GenBank/DDBJ whole genome shotgun (WGS) entry which is preliminary data.</text>
</comment>
<proteinExistence type="predicted"/>
<name>A0A158IPH9_9BURK</name>
<dbReference type="EMBL" id="FCNW02000039">
    <property type="protein sequence ID" value="SAL58426.1"/>
    <property type="molecule type" value="Genomic_DNA"/>
</dbReference>
<organism evidence="3 4">
    <name type="scientific">Caballeronia humi</name>
    <dbReference type="NCBI Taxonomy" id="326474"/>
    <lineage>
        <taxon>Bacteria</taxon>
        <taxon>Pseudomonadati</taxon>
        <taxon>Pseudomonadota</taxon>
        <taxon>Betaproteobacteria</taxon>
        <taxon>Burkholderiales</taxon>
        <taxon>Burkholderiaceae</taxon>
        <taxon>Caballeronia</taxon>
    </lineage>
</organism>
<evidence type="ECO:0000313" key="3">
    <source>
        <dbReference type="EMBL" id="SAL58426.1"/>
    </source>
</evidence>
<dbReference type="STRING" id="326474.AWB65_05187"/>
<dbReference type="Gene3D" id="3.40.50.2300">
    <property type="match status" value="1"/>
</dbReference>
<accession>A0A158IPH9</accession>
<keyword evidence="1" id="KW-0812">Transmembrane</keyword>
<dbReference type="AlphaFoldDB" id="A0A158IPH9"/>
<evidence type="ECO:0000313" key="4">
    <source>
        <dbReference type="Proteomes" id="UP000054977"/>
    </source>
</evidence>
<keyword evidence="1" id="KW-1133">Transmembrane helix</keyword>
<dbReference type="RefSeq" id="WP_087669876.1">
    <property type="nucleotide sequence ID" value="NZ_FCNW02000039.1"/>
</dbReference>
<feature type="transmembrane region" description="Helical" evidence="1">
    <location>
        <begin position="359"/>
        <end position="382"/>
    </location>
</feature>
<feature type="signal peptide" evidence="2">
    <location>
        <begin position="1"/>
        <end position="37"/>
    </location>
</feature>
<dbReference type="Proteomes" id="UP000054977">
    <property type="component" value="Unassembled WGS sequence"/>
</dbReference>
<keyword evidence="4" id="KW-1185">Reference proteome</keyword>
<keyword evidence="1" id="KW-0472">Membrane</keyword>
<sequence length="396" mass="44354">MTPCFARIRPHRKRRCFIARLANALVIAIPLTLSASAYSTHLPPERWRVLIMQGGDPYLPSAVAQDRGIRDVFSRATDASTEFITEPLHTLESSSPVPDAVVTQYLNNKFASRKPDIIIALRQPALEFLERNADTLWPDVPIVFCGIPDDYFGTRTLSARVSGVRIAFDVAGTLDLARRFQPNADRIALIAGTSSYDQAWRGRVESVVSNRFKDLPMIWISDAPIEDMLERVAQLPPQTIILYSSVFRDARGRTFIPRDLISLFSERAHSPIYSFFDTYLGAGIIGGSISSWAEQGTLAGQMALRILRQPSARSPVIMPAPPSTVSVDVREMERWKIDASLVPAETRFLHRPDSLLERYRVEICVVILVLIAQASVIGALMLERLRVRRAERMAAR</sequence>